<accession>M0LWY0</accession>
<comment type="caution">
    <text evidence="2">The sequence shown here is derived from an EMBL/GenBank/DDBJ whole genome shotgun (WGS) entry which is preliminary data.</text>
</comment>
<dbReference type="AlphaFoldDB" id="M0LWY0"/>
<dbReference type="Pfam" id="PF00535">
    <property type="entry name" value="Glycos_transf_2"/>
    <property type="match status" value="1"/>
</dbReference>
<dbReference type="InterPro" id="IPR029044">
    <property type="entry name" value="Nucleotide-diphossugar_trans"/>
</dbReference>
<feature type="domain" description="Glycosyltransferase 2-like" evidence="1">
    <location>
        <begin position="20"/>
        <end position="142"/>
    </location>
</feature>
<evidence type="ECO:0000313" key="3">
    <source>
        <dbReference type="Proteomes" id="UP000011566"/>
    </source>
</evidence>
<keyword evidence="2" id="KW-0808">Transferase</keyword>
<dbReference type="EMBL" id="AOMB01000032">
    <property type="protein sequence ID" value="EMA37966.1"/>
    <property type="molecule type" value="Genomic_DNA"/>
</dbReference>
<protein>
    <submittedName>
        <fullName evidence="2">Glycosyl transferase family protein</fullName>
    </submittedName>
</protein>
<evidence type="ECO:0000259" key="1">
    <source>
        <dbReference type="Pfam" id="PF00535"/>
    </source>
</evidence>
<name>M0LWY0_9EURY</name>
<organism evidence="2 3">
    <name type="scientific">Halococcus hamelinensis 100A6</name>
    <dbReference type="NCBI Taxonomy" id="1132509"/>
    <lineage>
        <taxon>Archaea</taxon>
        <taxon>Methanobacteriati</taxon>
        <taxon>Methanobacteriota</taxon>
        <taxon>Stenosarchaea group</taxon>
        <taxon>Halobacteria</taxon>
        <taxon>Halobacteriales</taxon>
        <taxon>Halococcaceae</taxon>
        <taxon>Halococcus</taxon>
    </lineage>
</organism>
<evidence type="ECO:0000313" key="2">
    <source>
        <dbReference type="EMBL" id="EMA37966.1"/>
    </source>
</evidence>
<dbReference type="eggNOG" id="arCOG01381">
    <property type="taxonomic scope" value="Archaea"/>
</dbReference>
<dbReference type="Gene3D" id="3.90.550.10">
    <property type="entry name" value="Spore Coat Polysaccharide Biosynthesis Protein SpsA, Chain A"/>
    <property type="match status" value="1"/>
</dbReference>
<dbReference type="RefSeq" id="WP_007693826.1">
    <property type="nucleotide sequence ID" value="NZ_AJRK01000354.1"/>
</dbReference>
<dbReference type="GO" id="GO:0016758">
    <property type="term" value="F:hexosyltransferase activity"/>
    <property type="evidence" value="ECO:0007669"/>
    <property type="project" value="UniProtKB-ARBA"/>
</dbReference>
<gene>
    <name evidence="2" type="ORF">C447_11035</name>
</gene>
<dbReference type="OrthoDB" id="46222at2157"/>
<dbReference type="InterPro" id="IPR001173">
    <property type="entry name" value="Glyco_trans_2-like"/>
</dbReference>
<reference evidence="2 3" key="1">
    <citation type="journal article" date="2014" name="PLoS Genet.">
        <title>Phylogenetically driven sequencing of extremely halophilic archaea reveals strategies for static and dynamic osmo-response.</title>
        <authorList>
            <person name="Becker E.A."/>
            <person name="Seitzer P.M."/>
            <person name="Tritt A."/>
            <person name="Larsen D."/>
            <person name="Krusor M."/>
            <person name="Yao A.I."/>
            <person name="Wu D."/>
            <person name="Madern D."/>
            <person name="Eisen J.A."/>
            <person name="Darling A.E."/>
            <person name="Facciotti M.T."/>
        </authorList>
    </citation>
    <scope>NUCLEOTIDE SEQUENCE [LARGE SCALE GENOMIC DNA]</scope>
    <source>
        <strain evidence="2 3">100A6</strain>
    </source>
</reference>
<dbReference type="PATRIC" id="fig|1132509.6.peg.2491"/>
<keyword evidence="3" id="KW-1185">Reference proteome</keyword>
<dbReference type="Proteomes" id="UP000011566">
    <property type="component" value="Unassembled WGS sequence"/>
</dbReference>
<sequence>MPKTVTLPRSLQTGAGPLVSVVVPTYGDAEYLPEALESIANQTHANLELVVVDSSGVSWLRELGERVEGFEYIEQEPQGLAAARNRGLDAATGAVISFLDADDRWCPTKLERQLAALDDGADVVYSDVSLLEGDSKRYQSALPVENPETHHVDFLYEGGVPMPTVVARRECFAAERFDESLPAVEDRHLWARLFARYRPARVAEPLACYAVREDSMSSDAETMYDSELAVVADLCDRLPGLDSHRAALERKAEYKYGKRLLRVGDAGAARAPLRAALSGERSDPRLLVLLAVAYLPFGHRRVLQLLERLQERRR</sequence>
<dbReference type="SUPFAM" id="SSF53448">
    <property type="entry name" value="Nucleotide-diphospho-sugar transferases"/>
    <property type="match status" value="1"/>
</dbReference>
<dbReference type="PANTHER" id="PTHR22916">
    <property type="entry name" value="GLYCOSYLTRANSFERASE"/>
    <property type="match status" value="1"/>
</dbReference>
<dbReference type="PANTHER" id="PTHR22916:SF3">
    <property type="entry name" value="UDP-GLCNAC:BETAGAL BETA-1,3-N-ACETYLGLUCOSAMINYLTRANSFERASE-LIKE PROTEIN 1"/>
    <property type="match status" value="1"/>
</dbReference>
<proteinExistence type="predicted"/>